<feature type="domain" description="Ig-like" evidence="2">
    <location>
        <begin position="275"/>
        <end position="353"/>
    </location>
</feature>
<protein>
    <recommendedName>
        <fullName evidence="2">Ig-like domain-containing protein</fullName>
    </recommendedName>
</protein>
<evidence type="ECO:0000256" key="1">
    <source>
        <dbReference type="SAM" id="MobiDB-lite"/>
    </source>
</evidence>
<organism evidence="3 4">
    <name type="scientific">Halogranum gelatinilyticum</name>
    <dbReference type="NCBI Taxonomy" id="660521"/>
    <lineage>
        <taxon>Archaea</taxon>
        <taxon>Methanobacteriati</taxon>
        <taxon>Methanobacteriota</taxon>
        <taxon>Stenosarchaea group</taxon>
        <taxon>Halobacteria</taxon>
        <taxon>Halobacteriales</taxon>
        <taxon>Haloferacaceae</taxon>
    </lineage>
</organism>
<sequence>MRRRRLLASLSTAGLSGLAGCGGRLPFGPSDAATSTPTPSTTPTAEPEAEDAQWLAVKNTRAVSTYVTVVVEAVDGSDSFFDSADLFSGEQVRFRAAAAPDSEYEVILETADGERITSRWETARELDGLTAYLTDDGVDFWRSVRCRPGCAVSDAVEADDLPLIGDGTGRWYAPASLVLQNPTDSERPVETSVSLRGSTVLDAAYRLPARTELWVPISYRTGTYTVAVDSDDRSTETEWPVPAVPQRHVRLDESVAVGCGPATPQLAVSNNDSIEQELTVSLHRDDELQFSRRLTLDPEETVEFTPVMDSGPYEVRVERDGETFSTTWWACPPREVATLLVDAAGGVSLQQGGPQPG</sequence>
<dbReference type="PROSITE" id="PS51257">
    <property type="entry name" value="PROKAR_LIPOPROTEIN"/>
    <property type="match status" value="1"/>
</dbReference>
<feature type="compositionally biased region" description="Low complexity" evidence="1">
    <location>
        <begin position="29"/>
        <end position="46"/>
    </location>
</feature>
<proteinExistence type="predicted"/>
<dbReference type="Proteomes" id="UP000199451">
    <property type="component" value="Unassembled WGS sequence"/>
</dbReference>
<accession>A0A1G9TZ11</accession>
<dbReference type="AlphaFoldDB" id="A0A1G9TZ11"/>
<dbReference type="InterPro" id="IPR058929">
    <property type="entry name" value="Ig_halo"/>
</dbReference>
<evidence type="ECO:0000259" key="2">
    <source>
        <dbReference type="Pfam" id="PF25942"/>
    </source>
</evidence>
<dbReference type="Pfam" id="PF25942">
    <property type="entry name" value="Ig_halo"/>
    <property type="match status" value="1"/>
</dbReference>
<dbReference type="EMBL" id="FNHL01000002">
    <property type="protein sequence ID" value="SDM52912.1"/>
    <property type="molecule type" value="Genomic_DNA"/>
</dbReference>
<evidence type="ECO:0000313" key="3">
    <source>
        <dbReference type="EMBL" id="SDM52912.1"/>
    </source>
</evidence>
<feature type="region of interest" description="Disordered" evidence="1">
    <location>
        <begin position="26"/>
        <end position="50"/>
    </location>
</feature>
<gene>
    <name evidence="3" type="ORF">SAMN04487949_1972</name>
</gene>
<dbReference type="RefSeq" id="WP_244509972.1">
    <property type="nucleotide sequence ID" value="NZ_FNHL01000002.1"/>
</dbReference>
<name>A0A1G9TZ11_9EURY</name>
<reference evidence="4" key="1">
    <citation type="submission" date="2016-10" db="EMBL/GenBank/DDBJ databases">
        <authorList>
            <person name="Varghese N."/>
            <person name="Submissions S."/>
        </authorList>
    </citation>
    <scope>NUCLEOTIDE SEQUENCE [LARGE SCALE GENOMIC DNA]</scope>
    <source>
        <strain evidence="4">CGMCC 1.10119</strain>
    </source>
</reference>
<keyword evidence="4" id="KW-1185">Reference proteome</keyword>
<evidence type="ECO:0000313" key="4">
    <source>
        <dbReference type="Proteomes" id="UP000199451"/>
    </source>
</evidence>